<evidence type="ECO:0000313" key="3">
    <source>
        <dbReference type="Proteomes" id="UP000276133"/>
    </source>
</evidence>
<organism evidence="2 3">
    <name type="scientific">Brachionus plicatilis</name>
    <name type="common">Marine rotifer</name>
    <name type="synonym">Brachionus muelleri</name>
    <dbReference type="NCBI Taxonomy" id="10195"/>
    <lineage>
        <taxon>Eukaryota</taxon>
        <taxon>Metazoa</taxon>
        <taxon>Spiralia</taxon>
        <taxon>Gnathifera</taxon>
        <taxon>Rotifera</taxon>
        <taxon>Eurotatoria</taxon>
        <taxon>Monogononta</taxon>
        <taxon>Pseudotrocha</taxon>
        <taxon>Ploima</taxon>
        <taxon>Brachionidae</taxon>
        <taxon>Brachionus</taxon>
    </lineage>
</organism>
<dbReference type="Proteomes" id="UP000276133">
    <property type="component" value="Unassembled WGS sequence"/>
</dbReference>
<name>A0A3M7PH87_BRAPC</name>
<proteinExistence type="predicted"/>
<evidence type="ECO:0000256" key="1">
    <source>
        <dbReference type="SAM" id="Phobius"/>
    </source>
</evidence>
<comment type="caution">
    <text evidence="2">The sequence shown here is derived from an EMBL/GenBank/DDBJ whole genome shotgun (WGS) entry which is preliminary data.</text>
</comment>
<gene>
    <name evidence="2" type="ORF">BpHYR1_021622</name>
</gene>
<sequence>MSKLVDYCYEKLLLLCSNDARFDALSYSRAYMSLYQIIFLLYSRNKKRRKKRFCGLLRLMVLKRTKAITKLWPSFFVSRVNGSNKNVTLTDRPSVNRSKWRLVPSDQR</sequence>
<reference evidence="2 3" key="1">
    <citation type="journal article" date="2018" name="Sci. Rep.">
        <title>Genomic signatures of local adaptation to the degree of environmental predictability in rotifers.</title>
        <authorList>
            <person name="Franch-Gras L."/>
            <person name="Hahn C."/>
            <person name="Garcia-Roger E.M."/>
            <person name="Carmona M.J."/>
            <person name="Serra M."/>
            <person name="Gomez A."/>
        </authorList>
    </citation>
    <scope>NUCLEOTIDE SEQUENCE [LARGE SCALE GENOMIC DNA]</scope>
    <source>
        <strain evidence="2">HYR1</strain>
    </source>
</reference>
<accession>A0A3M7PH87</accession>
<keyword evidence="3" id="KW-1185">Reference proteome</keyword>
<keyword evidence="1" id="KW-0472">Membrane</keyword>
<dbReference type="EMBL" id="REGN01010748">
    <property type="protein sequence ID" value="RMZ98485.1"/>
    <property type="molecule type" value="Genomic_DNA"/>
</dbReference>
<feature type="transmembrane region" description="Helical" evidence="1">
    <location>
        <begin position="24"/>
        <end position="42"/>
    </location>
</feature>
<keyword evidence="1" id="KW-1133">Transmembrane helix</keyword>
<protein>
    <submittedName>
        <fullName evidence="2">Uncharacterized protein</fullName>
    </submittedName>
</protein>
<evidence type="ECO:0000313" key="2">
    <source>
        <dbReference type="EMBL" id="RMZ98485.1"/>
    </source>
</evidence>
<keyword evidence="1" id="KW-0812">Transmembrane</keyword>
<dbReference type="AlphaFoldDB" id="A0A3M7PH87"/>